<dbReference type="InterPro" id="IPR032534">
    <property type="entry name" value="EcxA_zinc-bd"/>
</dbReference>
<sequence>MDYHSVSLLDNGHTMFQTKPGPYDIWAIEYGYIDEPHLDQNSLLNNIASQSNNPYLAYGTDEDAFGLSSRGIDPLCSTWDMSSDPILFYDRQIKLVKKLWNTLLDNFEKKGERYQKIRSVFSQGIGEYRAAARTASKFIGGIHFSRNHIGDPGDKNPIIVVAPDKQREALQFILDKILSAEAFQFDPELLSKLSPERYENFRGNVWRMDRLDYPLHNIIKKVQSIGLYSIYHPRRLSRLQDNELRYTANDKFTMRELFSSTTDSLWEEVSNNKNINSFRRDLQTTHLELLEIIILSDNIGFPNDAKLLARYNLKEILKGIYEGLGSASINEYTKAHLENSAETIEAILEAKLSLN</sequence>
<name>A0A382MXP5_9ZZZZ</name>
<dbReference type="EMBL" id="UINC01096423">
    <property type="protein sequence ID" value="SVC53290.1"/>
    <property type="molecule type" value="Genomic_DNA"/>
</dbReference>
<dbReference type="Pfam" id="PF16313">
    <property type="entry name" value="DUF4953"/>
    <property type="match status" value="1"/>
</dbReference>
<evidence type="ECO:0000313" key="2">
    <source>
        <dbReference type="EMBL" id="SVC53290.1"/>
    </source>
</evidence>
<evidence type="ECO:0000259" key="1">
    <source>
        <dbReference type="Pfam" id="PF16313"/>
    </source>
</evidence>
<dbReference type="PANTHER" id="PTHR38478">
    <property type="entry name" value="PEPTIDASE M1A AND M12B"/>
    <property type="match status" value="1"/>
</dbReference>
<dbReference type="AlphaFoldDB" id="A0A382MXP5"/>
<dbReference type="PANTHER" id="PTHR38478:SF1">
    <property type="entry name" value="ZINC DEPENDENT METALLOPROTEASE DOMAIN LIPOPROTEIN"/>
    <property type="match status" value="1"/>
</dbReference>
<organism evidence="2">
    <name type="scientific">marine metagenome</name>
    <dbReference type="NCBI Taxonomy" id="408172"/>
    <lineage>
        <taxon>unclassified sequences</taxon>
        <taxon>metagenomes</taxon>
        <taxon>ecological metagenomes</taxon>
    </lineage>
</organism>
<reference evidence="2" key="1">
    <citation type="submission" date="2018-05" db="EMBL/GenBank/DDBJ databases">
        <authorList>
            <person name="Lanie J.A."/>
            <person name="Ng W.-L."/>
            <person name="Kazmierczak K.M."/>
            <person name="Andrzejewski T.M."/>
            <person name="Davidsen T.M."/>
            <person name="Wayne K.J."/>
            <person name="Tettelin H."/>
            <person name="Glass J.I."/>
            <person name="Rusch D."/>
            <person name="Podicherti R."/>
            <person name="Tsui H.-C.T."/>
            <person name="Winkler M.E."/>
        </authorList>
    </citation>
    <scope>NUCLEOTIDE SEQUENCE</scope>
</reference>
<accession>A0A382MXP5</accession>
<protein>
    <recommendedName>
        <fullName evidence="1">EcxA zinc-binding domain-containing protein</fullName>
    </recommendedName>
</protein>
<gene>
    <name evidence="2" type="ORF">METZ01_LOCUS306144</name>
</gene>
<proteinExistence type="predicted"/>
<feature type="domain" description="EcxA zinc-binding" evidence="1">
    <location>
        <begin position="2"/>
        <end position="271"/>
    </location>
</feature>